<gene>
    <name evidence="2" type="ORF">LCMiAC01_02180</name>
</gene>
<feature type="transmembrane region" description="Helical" evidence="1">
    <location>
        <begin position="166"/>
        <end position="199"/>
    </location>
</feature>
<sequence length="213" mass="24386">MWLIIFTFFIIRTILCDSYTATIDLGTGEISKIYSQFVNDNFASTYFDCDPYKQINKTVSNCTYNEPICHAPKVNVSGICDALCNIYITSNNSIINNTFVPINILEQIVATKVINKDYFQFSVSTRETDFYVYVINQNSARENKLTITYNCANPVTSYVIQDNKLLIQVIVIGGLAVVVMYYWVYIFLPIWFCLGLIGAKQKAVWAKRRIVAY</sequence>
<evidence type="ECO:0000256" key="1">
    <source>
        <dbReference type="SAM" id="Phobius"/>
    </source>
</evidence>
<evidence type="ECO:0008006" key="3">
    <source>
        <dbReference type="Google" id="ProtNLM"/>
    </source>
</evidence>
<reference evidence="2" key="1">
    <citation type="journal article" date="2019" name="MBio">
        <title>Virus Genomes from Deep Sea Sediments Expand the Ocean Megavirome and Support Independent Origins of Viral Gigantism.</title>
        <authorList>
            <person name="Backstrom D."/>
            <person name="Yutin N."/>
            <person name="Jorgensen S.L."/>
            <person name="Dharamshi J."/>
            <person name="Homa F."/>
            <person name="Zaremba-Niedwiedzka K."/>
            <person name="Spang A."/>
            <person name="Wolf Y.I."/>
            <person name="Koonin E.V."/>
            <person name="Ettema T.J."/>
        </authorList>
    </citation>
    <scope>NUCLEOTIDE SEQUENCE</scope>
</reference>
<protein>
    <recommendedName>
        <fullName evidence="3">Transmembrane protein</fullName>
    </recommendedName>
</protein>
<keyword evidence="1" id="KW-0472">Membrane</keyword>
<proteinExistence type="predicted"/>
<organism evidence="2">
    <name type="scientific">Mimivirus LCMiAC01</name>
    <dbReference type="NCBI Taxonomy" id="2506608"/>
    <lineage>
        <taxon>Viruses</taxon>
        <taxon>Varidnaviria</taxon>
        <taxon>Bamfordvirae</taxon>
        <taxon>Nucleocytoviricota</taxon>
        <taxon>Megaviricetes</taxon>
        <taxon>Imitervirales</taxon>
        <taxon>Mimiviridae</taxon>
        <taxon>Klosneuvirinae</taxon>
    </lineage>
</organism>
<evidence type="ECO:0000313" key="2">
    <source>
        <dbReference type="EMBL" id="QBK88541.1"/>
    </source>
</evidence>
<keyword evidence="1" id="KW-0812">Transmembrane</keyword>
<accession>A0A481Z060</accession>
<name>A0A481Z060_9VIRU</name>
<keyword evidence="1" id="KW-1133">Transmembrane helix</keyword>
<dbReference type="EMBL" id="MK500391">
    <property type="protein sequence ID" value="QBK88541.1"/>
    <property type="molecule type" value="Genomic_DNA"/>
</dbReference>